<reference evidence="3 4" key="1">
    <citation type="submission" date="2019-07" db="EMBL/GenBank/DDBJ databases">
        <title>Draft genome assembly of a fouling barnacle, Amphibalanus amphitrite (Darwin, 1854): The first reference genome for Thecostraca.</title>
        <authorList>
            <person name="Kim W."/>
        </authorList>
    </citation>
    <scope>NUCLEOTIDE SEQUENCE [LARGE SCALE GENOMIC DNA]</scope>
    <source>
        <strain evidence="3">SNU_AA5</strain>
        <tissue evidence="3">Soma without cirri and trophi</tissue>
    </source>
</reference>
<gene>
    <name evidence="3" type="primary">Bsdc1_1</name>
    <name evidence="3" type="ORF">FJT64_010173</name>
</gene>
<dbReference type="SMART" id="SM00751">
    <property type="entry name" value="BSD"/>
    <property type="match status" value="1"/>
</dbReference>
<evidence type="ECO:0000313" key="3">
    <source>
        <dbReference type="EMBL" id="KAF0291787.1"/>
    </source>
</evidence>
<feature type="region of interest" description="Disordered" evidence="1">
    <location>
        <begin position="133"/>
        <end position="152"/>
    </location>
</feature>
<feature type="compositionally biased region" description="Low complexity" evidence="1">
    <location>
        <begin position="348"/>
        <end position="377"/>
    </location>
</feature>
<dbReference type="EMBL" id="VIIS01001856">
    <property type="protein sequence ID" value="KAF0291788.1"/>
    <property type="molecule type" value="Genomic_DNA"/>
</dbReference>
<dbReference type="InterPro" id="IPR005607">
    <property type="entry name" value="BSD_dom"/>
</dbReference>
<dbReference type="PROSITE" id="PS50858">
    <property type="entry name" value="BSD"/>
    <property type="match status" value="1"/>
</dbReference>
<dbReference type="EMBL" id="VIIS01001856">
    <property type="protein sequence ID" value="KAF0291787.1"/>
    <property type="molecule type" value="Genomic_DNA"/>
</dbReference>
<feature type="compositionally biased region" description="Basic and acidic residues" evidence="1">
    <location>
        <begin position="1"/>
        <end position="25"/>
    </location>
</feature>
<dbReference type="PANTHER" id="PTHR16019:SF5">
    <property type="entry name" value="BSD DOMAIN-CONTAINING PROTEIN 1"/>
    <property type="match status" value="1"/>
</dbReference>
<dbReference type="InterPro" id="IPR051494">
    <property type="entry name" value="BSD_domain-containing"/>
</dbReference>
<protein>
    <submittedName>
        <fullName evidence="3">BSD domain-containing protein 1</fullName>
    </submittedName>
</protein>
<comment type="caution">
    <text evidence="3">The sequence shown here is derived from an EMBL/GenBank/DDBJ whole genome shotgun (WGS) entry which is preliminary data.</text>
</comment>
<proteinExistence type="predicted"/>
<dbReference type="Pfam" id="PF03909">
    <property type="entry name" value="BSD"/>
    <property type="match status" value="1"/>
</dbReference>
<evidence type="ECO:0000259" key="2">
    <source>
        <dbReference type="PROSITE" id="PS50858"/>
    </source>
</evidence>
<dbReference type="Gene3D" id="1.10.3970.10">
    <property type="entry name" value="BSD domain"/>
    <property type="match status" value="1"/>
</dbReference>
<dbReference type="GO" id="GO:0005737">
    <property type="term" value="C:cytoplasm"/>
    <property type="evidence" value="ECO:0007669"/>
    <property type="project" value="TreeGrafter"/>
</dbReference>
<accession>A0A6A4V6B3</accession>
<feature type="compositionally biased region" description="Low complexity" evidence="1">
    <location>
        <begin position="52"/>
        <end position="65"/>
    </location>
</feature>
<dbReference type="Proteomes" id="UP000440578">
    <property type="component" value="Unassembled WGS sequence"/>
</dbReference>
<dbReference type="SUPFAM" id="SSF140383">
    <property type="entry name" value="BSD domain-like"/>
    <property type="match status" value="1"/>
</dbReference>
<feature type="domain" description="BSD" evidence="2">
    <location>
        <begin position="232"/>
        <end position="284"/>
    </location>
</feature>
<feature type="region of interest" description="Disordered" evidence="1">
    <location>
        <begin position="336"/>
        <end position="403"/>
    </location>
</feature>
<evidence type="ECO:0000256" key="1">
    <source>
        <dbReference type="SAM" id="MobiDB-lite"/>
    </source>
</evidence>
<dbReference type="AlphaFoldDB" id="A0A6A4V6B3"/>
<name>A0A6A4V6B3_AMPAM</name>
<dbReference type="PANTHER" id="PTHR16019">
    <property type="entry name" value="SYNAPSE-ASSOCIATED PROTEIN"/>
    <property type="match status" value="1"/>
</dbReference>
<feature type="compositionally biased region" description="Low complexity" evidence="1">
    <location>
        <begin position="133"/>
        <end position="147"/>
    </location>
</feature>
<organism evidence="3 4">
    <name type="scientific">Amphibalanus amphitrite</name>
    <name type="common">Striped barnacle</name>
    <name type="synonym">Balanus amphitrite</name>
    <dbReference type="NCBI Taxonomy" id="1232801"/>
    <lineage>
        <taxon>Eukaryota</taxon>
        <taxon>Metazoa</taxon>
        <taxon>Ecdysozoa</taxon>
        <taxon>Arthropoda</taxon>
        <taxon>Crustacea</taxon>
        <taxon>Multicrustacea</taxon>
        <taxon>Cirripedia</taxon>
        <taxon>Thoracica</taxon>
        <taxon>Thoracicalcarea</taxon>
        <taxon>Balanomorpha</taxon>
        <taxon>Balanoidea</taxon>
        <taxon>Balanidae</taxon>
        <taxon>Amphibalaninae</taxon>
        <taxon>Amphibalanus</taxon>
    </lineage>
</organism>
<sequence>MKEGDSKKKEAVAKDSSKESPDEKSQSAMSVTPTKAEGASKAEKTSSPAPEAPVDSAKAAKAPADSTEEKKEEEDESSMEDMVAGMASAASGWLSGWMKSLEVAKYKSAEVYDMVKKDLTEFTEAVQTETTSMISETSSMISSTSQTLKESLQSEESTAGQVKKSVSGFLTHVHKVFTPDTAQDDDAEAYVLQDGQPVLLDRLQTELYRLAADPSTYLTEPAESERVRYEVWSADLDLEARQPELSDLLASNRTVLEQYTSLVPAKVSHVLFWHRYLFRVHLAEEKEKQREQLRKRADQMSSPGQAEKQITWEEEDFSHHVEVTDAQADQLLAEYEAEQRQKPSKATAPAAAPADSAAAAGAEGSSGSRSPERAASSNEDDWVKADIDAETNSSVGNDWEKWD</sequence>
<evidence type="ECO:0000313" key="4">
    <source>
        <dbReference type="Proteomes" id="UP000440578"/>
    </source>
</evidence>
<dbReference type="OrthoDB" id="73788at2759"/>
<dbReference type="InterPro" id="IPR035925">
    <property type="entry name" value="BSD_dom_sf"/>
</dbReference>
<feature type="region of interest" description="Disordered" evidence="1">
    <location>
        <begin position="1"/>
        <end position="82"/>
    </location>
</feature>
<keyword evidence="4" id="KW-1185">Reference proteome</keyword>